<proteinExistence type="predicted"/>
<dbReference type="EMBL" id="JAYMGO010000022">
    <property type="protein sequence ID" value="KAL1252151.1"/>
    <property type="molecule type" value="Genomic_DNA"/>
</dbReference>
<feature type="region of interest" description="Disordered" evidence="1">
    <location>
        <begin position="51"/>
        <end position="76"/>
    </location>
</feature>
<accession>A0ABR3LJB0</accession>
<evidence type="ECO:0000256" key="2">
    <source>
        <dbReference type="SAM" id="Phobius"/>
    </source>
</evidence>
<keyword evidence="2" id="KW-1133">Transmembrane helix</keyword>
<keyword evidence="2" id="KW-0812">Transmembrane</keyword>
<evidence type="ECO:0000313" key="4">
    <source>
        <dbReference type="Proteomes" id="UP001558613"/>
    </source>
</evidence>
<keyword evidence="2" id="KW-0472">Membrane</keyword>
<feature type="compositionally biased region" description="Basic and acidic residues" evidence="1">
    <location>
        <begin position="64"/>
        <end position="76"/>
    </location>
</feature>
<evidence type="ECO:0000313" key="3">
    <source>
        <dbReference type="EMBL" id="KAL1252151.1"/>
    </source>
</evidence>
<sequence length="76" mass="8496">MTHLSNTELCQPCSDDIHCCGSTEAVIRLALSALVLVATFAVPVYDIRSRSLQQKRRKQTSNSDKSDRQESEDVLE</sequence>
<reference evidence="3 4" key="1">
    <citation type="submission" date="2023-09" db="EMBL/GenBank/DDBJ databases">
        <authorList>
            <person name="Wang M."/>
        </authorList>
    </citation>
    <scope>NUCLEOTIDE SEQUENCE [LARGE SCALE GENOMIC DNA]</scope>
    <source>
        <strain evidence="3">GT-2023</strain>
        <tissue evidence="3">Liver</tissue>
    </source>
</reference>
<feature type="transmembrane region" description="Helical" evidence="2">
    <location>
        <begin position="25"/>
        <end position="47"/>
    </location>
</feature>
<organism evidence="3 4">
    <name type="scientific">Cirrhinus molitorella</name>
    <name type="common">mud carp</name>
    <dbReference type="NCBI Taxonomy" id="172907"/>
    <lineage>
        <taxon>Eukaryota</taxon>
        <taxon>Metazoa</taxon>
        <taxon>Chordata</taxon>
        <taxon>Craniata</taxon>
        <taxon>Vertebrata</taxon>
        <taxon>Euteleostomi</taxon>
        <taxon>Actinopterygii</taxon>
        <taxon>Neopterygii</taxon>
        <taxon>Teleostei</taxon>
        <taxon>Ostariophysi</taxon>
        <taxon>Cypriniformes</taxon>
        <taxon>Cyprinidae</taxon>
        <taxon>Labeoninae</taxon>
        <taxon>Labeonini</taxon>
        <taxon>Cirrhinus</taxon>
    </lineage>
</organism>
<protein>
    <submittedName>
        <fullName evidence="3">Uncharacterized protein</fullName>
    </submittedName>
</protein>
<gene>
    <name evidence="3" type="ORF">QQF64_019947</name>
</gene>
<comment type="caution">
    <text evidence="3">The sequence shown here is derived from an EMBL/GenBank/DDBJ whole genome shotgun (WGS) entry which is preliminary data.</text>
</comment>
<name>A0ABR3LJB0_9TELE</name>
<keyword evidence="4" id="KW-1185">Reference proteome</keyword>
<dbReference type="Proteomes" id="UP001558613">
    <property type="component" value="Unassembled WGS sequence"/>
</dbReference>
<evidence type="ECO:0000256" key="1">
    <source>
        <dbReference type="SAM" id="MobiDB-lite"/>
    </source>
</evidence>